<protein>
    <submittedName>
        <fullName evidence="2">Uncharacterized protein</fullName>
    </submittedName>
</protein>
<accession>A0A0F6W1U2</accession>
<evidence type="ECO:0000313" key="3">
    <source>
        <dbReference type="Proteomes" id="UP000034883"/>
    </source>
</evidence>
<evidence type="ECO:0000256" key="1">
    <source>
        <dbReference type="SAM" id="MobiDB-lite"/>
    </source>
</evidence>
<reference evidence="2 3" key="1">
    <citation type="submission" date="2015-03" db="EMBL/GenBank/DDBJ databases">
        <title>Genome assembly of Sandaracinus amylolyticus DSM 53668.</title>
        <authorList>
            <person name="Sharma G."/>
            <person name="Subramanian S."/>
        </authorList>
    </citation>
    <scope>NUCLEOTIDE SEQUENCE [LARGE SCALE GENOMIC DNA]</scope>
    <source>
        <strain evidence="2 3">DSM 53668</strain>
    </source>
</reference>
<feature type="compositionally biased region" description="Basic and acidic residues" evidence="1">
    <location>
        <begin position="223"/>
        <end position="234"/>
    </location>
</feature>
<feature type="region of interest" description="Disordered" evidence="1">
    <location>
        <begin position="208"/>
        <end position="234"/>
    </location>
</feature>
<dbReference type="OrthoDB" id="9814057at2"/>
<dbReference type="RefSeq" id="WP_053232374.1">
    <property type="nucleotide sequence ID" value="NZ_CP011125.1"/>
</dbReference>
<sequence>MSYRDPLDALRARRDELRAELQRLELPDPDPETRARIDARASELATIADRIRALDPGARDLMSRMRLAAPCELAWDQLSGGDRVRHCPICDRHVYDVRGMTNGEVDALLATFESTPCLRLYRRPDGAVTTGDCPSGVGRRRRRAAVAGIVAASVGLATAVSMRAPAARPPLLPPAAARSRPMALPDFTRDESPEPSFHDAISTMGGPIVAYTEPRPDLPSFVTREELERERRGE</sequence>
<evidence type="ECO:0000313" key="2">
    <source>
        <dbReference type="EMBL" id="AKF05102.1"/>
    </source>
</evidence>
<dbReference type="Proteomes" id="UP000034883">
    <property type="component" value="Chromosome"/>
</dbReference>
<dbReference type="KEGG" id="samy:DB32_002251"/>
<organism evidence="2 3">
    <name type="scientific">Sandaracinus amylolyticus</name>
    <dbReference type="NCBI Taxonomy" id="927083"/>
    <lineage>
        <taxon>Bacteria</taxon>
        <taxon>Pseudomonadati</taxon>
        <taxon>Myxococcota</taxon>
        <taxon>Polyangia</taxon>
        <taxon>Polyangiales</taxon>
        <taxon>Sandaracinaceae</taxon>
        <taxon>Sandaracinus</taxon>
    </lineage>
</organism>
<dbReference type="EMBL" id="CP011125">
    <property type="protein sequence ID" value="AKF05102.1"/>
    <property type="molecule type" value="Genomic_DNA"/>
</dbReference>
<dbReference type="AlphaFoldDB" id="A0A0F6W1U2"/>
<name>A0A0F6W1U2_9BACT</name>
<gene>
    <name evidence="2" type="ORF">DB32_002251</name>
</gene>
<keyword evidence="3" id="KW-1185">Reference proteome</keyword>
<proteinExistence type="predicted"/>